<comment type="caution">
    <text evidence="1">The sequence shown here is derived from an EMBL/GenBank/DDBJ whole genome shotgun (WGS) entry which is preliminary data.</text>
</comment>
<sequence length="116" mass="12702">MPPGAVSLDDVDLDQVSIDFVLNCAKKGGLLELSEAIRDYHDSTVFPYMSNAGSNDEFFLVTNPELLDFPPRRLPQLVPISTPSPIFSTVSMSESINIEPFEELSSLSKSQSFSSS</sequence>
<proteinExistence type="predicted"/>
<evidence type="ECO:0000313" key="1">
    <source>
        <dbReference type="EMBL" id="KAL3334453.1"/>
    </source>
</evidence>
<dbReference type="AlphaFoldDB" id="A0ABD2RSX6"/>
<reference evidence="1 2" key="1">
    <citation type="submission" date="2024-05" db="EMBL/GenBank/DDBJ databases">
        <title>De novo assembly of an allotetraploid wild potato.</title>
        <authorList>
            <person name="Hosaka A.J."/>
        </authorList>
    </citation>
    <scope>NUCLEOTIDE SEQUENCE [LARGE SCALE GENOMIC DNA]</scope>
    <source>
        <tissue evidence="1">Young leaves</tissue>
    </source>
</reference>
<gene>
    <name evidence="1" type="ORF">AABB24_030938</name>
</gene>
<accession>A0ABD2RSX6</accession>
<evidence type="ECO:0000313" key="2">
    <source>
        <dbReference type="Proteomes" id="UP001627284"/>
    </source>
</evidence>
<dbReference type="Proteomes" id="UP001627284">
    <property type="component" value="Unassembled WGS sequence"/>
</dbReference>
<dbReference type="EMBL" id="JBJKTR010000018">
    <property type="protein sequence ID" value="KAL3334453.1"/>
    <property type="molecule type" value="Genomic_DNA"/>
</dbReference>
<organism evidence="1 2">
    <name type="scientific">Solanum stoloniferum</name>
    <dbReference type="NCBI Taxonomy" id="62892"/>
    <lineage>
        <taxon>Eukaryota</taxon>
        <taxon>Viridiplantae</taxon>
        <taxon>Streptophyta</taxon>
        <taxon>Embryophyta</taxon>
        <taxon>Tracheophyta</taxon>
        <taxon>Spermatophyta</taxon>
        <taxon>Magnoliopsida</taxon>
        <taxon>eudicotyledons</taxon>
        <taxon>Gunneridae</taxon>
        <taxon>Pentapetalae</taxon>
        <taxon>asterids</taxon>
        <taxon>lamiids</taxon>
        <taxon>Solanales</taxon>
        <taxon>Solanaceae</taxon>
        <taxon>Solanoideae</taxon>
        <taxon>Solaneae</taxon>
        <taxon>Solanum</taxon>
    </lineage>
</organism>
<name>A0ABD2RSX6_9SOLN</name>
<protein>
    <submittedName>
        <fullName evidence="1">Uncharacterized protein</fullName>
    </submittedName>
</protein>
<keyword evidence="2" id="KW-1185">Reference proteome</keyword>